<comment type="cofactor">
    <cofactor evidence="1">
        <name>Mg(2+)</name>
        <dbReference type="ChEBI" id="CHEBI:18420"/>
    </cofactor>
</comment>
<dbReference type="Pfam" id="PF03936">
    <property type="entry name" value="Terpene_synth_C"/>
    <property type="match status" value="1"/>
</dbReference>
<dbReference type="Gene3D" id="1.10.600.10">
    <property type="entry name" value="Farnesyl Diphosphate Synthase"/>
    <property type="match status" value="1"/>
</dbReference>
<evidence type="ECO:0000259" key="6">
    <source>
        <dbReference type="Pfam" id="PF03936"/>
    </source>
</evidence>
<name>A0A5N5JAZ3_9ROSI</name>
<dbReference type="GO" id="GO:0016102">
    <property type="term" value="P:diterpenoid biosynthetic process"/>
    <property type="evidence" value="ECO:0007669"/>
    <property type="project" value="InterPro"/>
</dbReference>
<keyword evidence="3" id="KW-0460">Magnesium</keyword>
<evidence type="ECO:0000256" key="1">
    <source>
        <dbReference type="ARBA" id="ARBA00001946"/>
    </source>
</evidence>
<dbReference type="GO" id="GO:0010333">
    <property type="term" value="F:terpene synthase activity"/>
    <property type="evidence" value="ECO:0007669"/>
    <property type="project" value="InterPro"/>
</dbReference>
<accession>A0A5N5JAZ3</accession>
<dbReference type="InterPro" id="IPR001906">
    <property type="entry name" value="Terpene_synth_N"/>
</dbReference>
<evidence type="ECO:0000256" key="2">
    <source>
        <dbReference type="ARBA" id="ARBA00022723"/>
    </source>
</evidence>
<dbReference type="EMBL" id="VDCV01000017">
    <property type="protein sequence ID" value="KAB5515962.1"/>
    <property type="molecule type" value="Genomic_DNA"/>
</dbReference>
<keyword evidence="4" id="KW-0456">Lyase</keyword>
<feature type="domain" description="Terpene synthase metal-binding" evidence="6">
    <location>
        <begin position="300"/>
        <end position="560"/>
    </location>
</feature>
<dbReference type="Pfam" id="PF01397">
    <property type="entry name" value="Terpene_synth"/>
    <property type="match status" value="1"/>
</dbReference>
<dbReference type="SMR" id="A0A5N5JAZ3"/>
<keyword evidence="8" id="KW-1185">Reference proteome</keyword>
<dbReference type="InterPro" id="IPR034741">
    <property type="entry name" value="Terpene_cyclase-like_1_C"/>
</dbReference>
<dbReference type="InterPro" id="IPR036965">
    <property type="entry name" value="Terpene_synth_N_sf"/>
</dbReference>
<sequence>MATEFLSLQRPFSLTHKMYRNPLPRVIQATPLTLKLRCSVSTKNVSLTETEPETETRRSANYEPNSWDYDYLLSSDTDDAIELYKDKAKKLDAEVRSKINNETAEFLTQLELIDTIQRLGLGYRFESDIRRALDRFVSSGGFESVSKTSLQATALSFRLLRQHGFEVSQEVFNGFKDQNGNFMEDLKEDIKAILSLYEASFLALEGENILDEAKVFTISHLKELNEEKIGKDMAEQVNHALELPLHRRTQRLEAVWSIEAYRKKEDANRVLLELAILDYNMVRSIYQRDLRETSRWWRRVGLATKLHFARDRLIESFYWAVGVAFEPQYSDCRISVAKMFSFVTIIDDIYDVYGTLDELELFTDALTTHHFDSPCSDANHFICPTISGCFRWDVSVIDDLPDYMKLCFLALYNTINEIAYDNLKEKGENILPYLTKAWADLCNAFLQEAKFLYNKSTPTFDDYFGNAWKSSSGPLQLVFAYFAVVQNIKKEETENLQKYHDIISWPSYIFRLCNDVASASAEIARGETANSVSCYMRTKGISEELATESVMNLIDETWKKMNKEKLGDSLFAKHFVETAINLARQSHCTYHNGDAHTSPDELTRKRVLSVITEPILPLER</sequence>
<evidence type="ECO:0000313" key="7">
    <source>
        <dbReference type="EMBL" id="KAB5515962.1"/>
    </source>
</evidence>
<dbReference type="GO" id="GO:0000287">
    <property type="term" value="F:magnesium ion binding"/>
    <property type="evidence" value="ECO:0007669"/>
    <property type="project" value="InterPro"/>
</dbReference>
<dbReference type="FunFam" id="1.50.10.130:FF:000001">
    <property type="entry name" value="Isoprene synthase, chloroplastic"/>
    <property type="match status" value="1"/>
</dbReference>
<evidence type="ECO:0000256" key="3">
    <source>
        <dbReference type="ARBA" id="ARBA00022842"/>
    </source>
</evidence>
<dbReference type="InterPro" id="IPR050148">
    <property type="entry name" value="Terpene_synthase-like"/>
</dbReference>
<evidence type="ECO:0000313" key="8">
    <source>
        <dbReference type="Proteomes" id="UP000326939"/>
    </source>
</evidence>
<dbReference type="InterPro" id="IPR044814">
    <property type="entry name" value="Terpene_cyclase_plant_C1"/>
</dbReference>
<proteinExistence type="predicted"/>
<organism evidence="7 8">
    <name type="scientific">Salix brachista</name>
    <dbReference type="NCBI Taxonomy" id="2182728"/>
    <lineage>
        <taxon>Eukaryota</taxon>
        <taxon>Viridiplantae</taxon>
        <taxon>Streptophyta</taxon>
        <taxon>Embryophyta</taxon>
        <taxon>Tracheophyta</taxon>
        <taxon>Spermatophyta</taxon>
        <taxon>Magnoliopsida</taxon>
        <taxon>eudicotyledons</taxon>
        <taxon>Gunneridae</taxon>
        <taxon>Pentapetalae</taxon>
        <taxon>rosids</taxon>
        <taxon>fabids</taxon>
        <taxon>Malpighiales</taxon>
        <taxon>Salicaceae</taxon>
        <taxon>Saliceae</taxon>
        <taxon>Salix</taxon>
    </lineage>
</organism>
<protein>
    <recommendedName>
        <fullName evidence="9">Isoprene synthase</fullName>
    </recommendedName>
</protein>
<evidence type="ECO:0008006" key="9">
    <source>
        <dbReference type="Google" id="ProtNLM"/>
    </source>
</evidence>
<comment type="caution">
    <text evidence="7">The sequence shown here is derived from an EMBL/GenBank/DDBJ whole genome shotgun (WGS) entry which is preliminary data.</text>
</comment>
<keyword evidence="2" id="KW-0479">Metal-binding</keyword>
<evidence type="ECO:0000256" key="4">
    <source>
        <dbReference type="ARBA" id="ARBA00023239"/>
    </source>
</evidence>
<dbReference type="Proteomes" id="UP000326939">
    <property type="component" value="Chromosome 17"/>
</dbReference>
<dbReference type="Gene3D" id="1.50.10.130">
    <property type="entry name" value="Terpene synthase, N-terminal domain"/>
    <property type="match status" value="1"/>
</dbReference>
<gene>
    <name evidence="7" type="ORF">DKX38_026610</name>
</gene>
<dbReference type="SUPFAM" id="SSF48239">
    <property type="entry name" value="Terpenoid cyclases/Protein prenyltransferases"/>
    <property type="match status" value="1"/>
</dbReference>
<dbReference type="GO" id="GO:0120251">
    <property type="term" value="P:hydrocarbon biosynthetic process"/>
    <property type="evidence" value="ECO:0007669"/>
    <property type="project" value="UniProtKB-ARBA"/>
</dbReference>
<dbReference type="SFLD" id="SFLDS00005">
    <property type="entry name" value="Isoprenoid_Synthase_Type_I"/>
    <property type="match status" value="1"/>
</dbReference>
<dbReference type="PANTHER" id="PTHR31225">
    <property type="entry name" value="OS04G0344100 PROTEIN-RELATED"/>
    <property type="match status" value="1"/>
</dbReference>
<dbReference type="CDD" id="cd00684">
    <property type="entry name" value="Terpene_cyclase_plant_C1"/>
    <property type="match status" value="1"/>
</dbReference>
<dbReference type="SUPFAM" id="SSF48576">
    <property type="entry name" value="Terpenoid synthases"/>
    <property type="match status" value="1"/>
</dbReference>
<dbReference type="InterPro" id="IPR008930">
    <property type="entry name" value="Terpenoid_cyclase/PrenylTrfase"/>
</dbReference>
<dbReference type="AlphaFoldDB" id="A0A5N5JAZ3"/>
<dbReference type="InterPro" id="IPR008949">
    <property type="entry name" value="Isoprenoid_synthase_dom_sf"/>
</dbReference>
<evidence type="ECO:0000259" key="5">
    <source>
        <dbReference type="Pfam" id="PF01397"/>
    </source>
</evidence>
<dbReference type="PANTHER" id="PTHR31225:SF252">
    <property type="entry name" value="TERPENE SYNTHASE 12-RELATED"/>
    <property type="match status" value="1"/>
</dbReference>
<dbReference type="InterPro" id="IPR005630">
    <property type="entry name" value="Terpene_synthase_metal-bd"/>
</dbReference>
<feature type="domain" description="Terpene synthase N-terminal" evidence="5">
    <location>
        <begin position="67"/>
        <end position="241"/>
    </location>
</feature>
<dbReference type="SFLD" id="SFLDG01019">
    <property type="entry name" value="Terpene_Cyclase_Like_1_C_Termi"/>
    <property type="match status" value="1"/>
</dbReference>
<reference evidence="8" key="1">
    <citation type="journal article" date="2019" name="Gigascience">
        <title>De novo genome assembly of the endangered Acer yangbiense, a plant species with extremely small populations endemic to Yunnan Province, China.</title>
        <authorList>
            <person name="Yang J."/>
            <person name="Wariss H.M."/>
            <person name="Tao L."/>
            <person name="Zhang R."/>
            <person name="Yun Q."/>
            <person name="Hollingsworth P."/>
            <person name="Dao Z."/>
            <person name="Luo G."/>
            <person name="Guo H."/>
            <person name="Ma Y."/>
            <person name="Sun W."/>
        </authorList>
    </citation>
    <scope>NUCLEOTIDE SEQUENCE [LARGE SCALE GENOMIC DNA]</scope>
    <source>
        <strain evidence="8">cv. br00</strain>
    </source>
</reference>